<dbReference type="EMBL" id="JMKJ01000077">
    <property type="protein sequence ID" value="KGG52464.1"/>
    <property type="molecule type" value="Genomic_DNA"/>
</dbReference>
<dbReference type="InterPro" id="IPR035979">
    <property type="entry name" value="RBD_domain_sf"/>
</dbReference>
<dbReference type="PROSITE" id="PS50102">
    <property type="entry name" value="RRM"/>
    <property type="match status" value="1"/>
</dbReference>
<dbReference type="OrthoDB" id="443401at2759"/>
<keyword evidence="1 2" id="KW-0694">RNA-binding</keyword>
<proteinExistence type="predicted"/>
<evidence type="ECO:0000313" key="4">
    <source>
        <dbReference type="EMBL" id="KGG52464.1"/>
    </source>
</evidence>
<dbReference type="InterPro" id="IPR012677">
    <property type="entry name" value="Nucleotide-bd_a/b_plait_sf"/>
</dbReference>
<gene>
    <name evidence="4" type="ORF">DI09_16p180</name>
</gene>
<comment type="caution">
    <text evidence="4">The sequence shown here is derived from an EMBL/GenBank/DDBJ whole genome shotgun (WGS) entry which is preliminary data.</text>
</comment>
<evidence type="ECO:0000256" key="1">
    <source>
        <dbReference type="ARBA" id="ARBA00022884"/>
    </source>
</evidence>
<feature type="domain" description="RRM" evidence="3">
    <location>
        <begin position="178"/>
        <end position="252"/>
    </location>
</feature>
<dbReference type="InterPro" id="IPR045137">
    <property type="entry name" value="RBM26/27"/>
</dbReference>
<dbReference type="RefSeq" id="XP_013238891.1">
    <property type="nucleotide sequence ID" value="XM_013383437.1"/>
</dbReference>
<evidence type="ECO:0000259" key="3">
    <source>
        <dbReference type="PROSITE" id="PS50102"/>
    </source>
</evidence>
<name>A0A098VUG1_9MICR</name>
<accession>A0A098VUG1</accession>
<dbReference type="GeneID" id="25258637"/>
<dbReference type="HOGENOM" id="CLU_706129_0_0_1"/>
<keyword evidence="5" id="KW-1185">Reference proteome</keyword>
<evidence type="ECO:0000256" key="2">
    <source>
        <dbReference type="PROSITE-ProRule" id="PRU00176"/>
    </source>
</evidence>
<dbReference type="AlphaFoldDB" id="A0A098VUG1"/>
<dbReference type="SMART" id="SM00360">
    <property type="entry name" value="RRM"/>
    <property type="match status" value="1"/>
</dbReference>
<sequence length="391" mass="45078">MKFDQDSLGSLQRFDADSEILSEYIFALLKHDKPIDELKSICLIKLDDFLHKRMMGQFYFSLLIDTKPFVQGLFDFLCKTMSFPENMSPHNRSLLSARSRSISPERESSFPRPPHRTSSILAPIDYRWKRRNLNSHPFSSKYRNDSREHDQEDFTTYKPTHMTRCKDPTSVGKNIKGRQLFISNVPSLFTAEKIEAFFAAFGHVERVKIQFNGGERNSAIVTFQQEADARMASKSTDAIMGDPSIKLNPPLRESREQAIDSLIQKQKDIIKKLEDPKFDISEEERKALFQSLRSVQDNLRPLLSASQPCRPAFEHKDTLTPANKISRPQNIDNRPRTLHVQMSSSTDIDFVRSVFGKYGQIDEISSDANSEQTFFVKYSRRFEAENVGIVF</sequence>
<dbReference type="VEuPathDB" id="MicrosporidiaDB:DI09_16p180"/>
<dbReference type="InterPro" id="IPR000504">
    <property type="entry name" value="RRM_dom"/>
</dbReference>
<organism evidence="4 5">
    <name type="scientific">Mitosporidium daphniae</name>
    <dbReference type="NCBI Taxonomy" id="1485682"/>
    <lineage>
        <taxon>Eukaryota</taxon>
        <taxon>Fungi</taxon>
        <taxon>Fungi incertae sedis</taxon>
        <taxon>Microsporidia</taxon>
        <taxon>Mitosporidium</taxon>
    </lineage>
</organism>
<evidence type="ECO:0000313" key="5">
    <source>
        <dbReference type="Proteomes" id="UP000029725"/>
    </source>
</evidence>
<dbReference type="SUPFAM" id="SSF54928">
    <property type="entry name" value="RNA-binding domain, RBD"/>
    <property type="match status" value="1"/>
</dbReference>
<protein>
    <recommendedName>
        <fullName evidence="3">RRM domain-containing protein</fullName>
    </recommendedName>
</protein>
<dbReference type="PANTHER" id="PTHR14398:SF0">
    <property type="entry name" value="ZINC FINGER PROTEIN SWM"/>
    <property type="match status" value="1"/>
</dbReference>
<dbReference type="GO" id="GO:0005634">
    <property type="term" value="C:nucleus"/>
    <property type="evidence" value="ECO:0007669"/>
    <property type="project" value="TreeGrafter"/>
</dbReference>
<dbReference type="Proteomes" id="UP000029725">
    <property type="component" value="Unassembled WGS sequence"/>
</dbReference>
<dbReference type="GO" id="GO:0003723">
    <property type="term" value="F:RNA binding"/>
    <property type="evidence" value="ECO:0007669"/>
    <property type="project" value="UniProtKB-UniRule"/>
</dbReference>
<dbReference type="Gene3D" id="3.30.70.330">
    <property type="match status" value="1"/>
</dbReference>
<reference evidence="4 5" key="1">
    <citation type="submission" date="2014-04" db="EMBL/GenBank/DDBJ databases">
        <title>A new species of microsporidia sheds light on the evolution of extreme parasitism.</title>
        <authorList>
            <person name="Haag K.L."/>
            <person name="James T.Y."/>
            <person name="Larsson R."/>
            <person name="Schaer T.M."/>
            <person name="Refardt D."/>
            <person name="Pombert J.-F."/>
            <person name="Ebert D."/>
        </authorList>
    </citation>
    <scope>NUCLEOTIDE SEQUENCE [LARGE SCALE GENOMIC DNA]</scope>
    <source>
        <strain evidence="4 5">UGP3</strain>
        <tissue evidence="4">Spores</tissue>
    </source>
</reference>
<dbReference type="PANTHER" id="PTHR14398">
    <property type="entry name" value="RNA RECOGNITION RRM/RNP DOMAIN"/>
    <property type="match status" value="1"/>
</dbReference>
<dbReference type="Pfam" id="PF00076">
    <property type="entry name" value="RRM_1"/>
    <property type="match status" value="1"/>
</dbReference>